<dbReference type="Pfam" id="PF00126">
    <property type="entry name" value="HTH_1"/>
    <property type="match status" value="1"/>
</dbReference>
<dbReference type="InterPro" id="IPR036388">
    <property type="entry name" value="WH-like_DNA-bd_sf"/>
</dbReference>
<dbReference type="PANTHER" id="PTHR30126:SF39">
    <property type="entry name" value="HTH-TYPE TRANSCRIPTIONAL REGULATOR CYSL"/>
    <property type="match status" value="1"/>
</dbReference>
<evidence type="ECO:0000313" key="6">
    <source>
        <dbReference type="EMBL" id="MET3577617.1"/>
    </source>
</evidence>
<keyword evidence="7" id="KW-1185">Reference proteome</keyword>
<dbReference type="InterPro" id="IPR005119">
    <property type="entry name" value="LysR_subst-bd"/>
</dbReference>
<dbReference type="PROSITE" id="PS50931">
    <property type="entry name" value="HTH_LYSR"/>
    <property type="match status" value="1"/>
</dbReference>
<dbReference type="EMBL" id="JBEPMC010000001">
    <property type="protein sequence ID" value="MET3577617.1"/>
    <property type="molecule type" value="Genomic_DNA"/>
</dbReference>
<evidence type="ECO:0000256" key="2">
    <source>
        <dbReference type="ARBA" id="ARBA00023015"/>
    </source>
</evidence>
<comment type="similarity">
    <text evidence="1">Belongs to the LysR transcriptional regulatory family.</text>
</comment>
<dbReference type="Gene3D" id="1.10.10.10">
    <property type="entry name" value="Winged helix-like DNA-binding domain superfamily/Winged helix DNA-binding domain"/>
    <property type="match status" value="1"/>
</dbReference>
<evidence type="ECO:0000256" key="4">
    <source>
        <dbReference type="ARBA" id="ARBA00023163"/>
    </source>
</evidence>
<dbReference type="Gene3D" id="3.40.190.10">
    <property type="entry name" value="Periplasmic binding protein-like II"/>
    <property type="match status" value="2"/>
</dbReference>
<dbReference type="SUPFAM" id="SSF46785">
    <property type="entry name" value="Winged helix' DNA-binding domain"/>
    <property type="match status" value="1"/>
</dbReference>
<dbReference type="Proteomes" id="UP001549204">
    <property type="component" value="Unassembled WGS sequence"/>
</dbReference>
<keyword evidence="2" id="KW-0805">Transcription regulation</keyword>
<dbReference type="GO" id="GO:0003677">
    <property type="term" value="F:DNA binding"/>
    <property type="evidence" value="ECO:0007669"/>
    <property type="project" value="UniProtKB-KW"/>
</dbReference>
<dbReference type="CDD" id="cd05466">
    <property type="entry name" value="PBP2_LTTR_substrate"/>
    <property type="match status" value="1"/>
</dbReference>
<evidence type="ECO:0000259" key="5">
    <source>
        <dbReference type="PROSITE" id="PS50931"/>
    </source>
</evidence>
<comment type="caution">
    <text evidence="6">The sequence shown here is derived from an EMBL/GenBank/DDBJ whole genome shotgun (WGS) entry which is preliminary data.</text>
</comment>
<dbReference type="InterPro" id="IPR036390">
    <property type="entry name" value="WH_DNA-bd_sf"/>
</dbReference>
<accession>A0ABV2GH53</accession>
<dbReference type="SUPFAM" id="SSF53850">
    <property type="entry name" value="Periplasmic binding protein-like II"/>
    <property type="match status" value="1"/>
</dbReference>
<dbReference type="PANTHER" id="PTHR30126">
    <property type="entry name" value="HTH-TYPE TRANSCRIPTIONAL REGULATOR"/>
    <property type="match status" value="1"/>
</dbReference>
<feature type="domain" description="HTH lysR-type" evidence="5">
    <location>
        <begin position="1"/>
        <end position="27"/>
    </location>
</feature>
<sequence length="282" mass="30000">MSDQIQTLENELGTVLFTRSKQGLQLTPAGTTLMPYAQGILMLAEEARAAVDVTAGHTAGSVTIGALETIASAKLARWLPDFQAARPDIELRLTVAGSGDLMRKLKDGDIDVAFCFDRDGFDKADEHLAKRTLSAEPLILIVPPGKAAMRVDLTALGSMRFVVTEAGCIYRHLFDKAFAEAGIASPRLAAEVGSIGTIARLVAAGAGLGLVPRLAVVEALDRGEIIEMPWPGPVDTASFAMIWRRRRVQPPAVKLLLAAAGDKFAPVRPADARPRHAVSSLS</sequence>
<dbReference type="Pfam" id="PF03466">
    <property type="entry name" value="LysR_substrate"/>
    <property type="match status" value="1"/>
</dbReference>
<gene>
    <name evidence="6" type="ORF">ABID19_000632</name>
</gene>
<keyword evidence="4" id="KW-0804">Transcription</keyword>
<keyword evidence="3 6" id="KW-0238">DNA-binding</keyword>
<dbReference type="InterPro" id="IPR000847">
    <property type="entry name" value="LysR_HTH_N"/>
</dbReference>
<evidence type="ECO:0000256" key="1">
    <source>
        <dbReference type="ARBA" id="ARBA00009437"/>
    </source>
</evidence>
<reference evidence="6 7" key="1">
    <citation type="submission" date="2024-06" db="EMBL/GenBank/DDBJ databases">
        <title>Genomic Encyclopedia of Type Strains, Phase IV (KMG-IV): sequencing the most valuable type-strain genomes for metagenomic binning, comparative biology and taxonomic classification.</title>
        <authorList>
            <person name="Goeker M."/>
        </authorList>
    </citation>
    <scope>NUCLEOTIDE SEQUENCE [LARGE SCALE GENOMIC DNA]</scope>
    <source>
        <strain evidence="6 7">DSM 100022</strain>
    </source>
</reference>
<proteinExistence type="inferred from homology"/>
<name>A0ABV2GH53_9HYPH</name>
<evidence type="ECO:0000313" key="7">
    <source>
        <dbReference type="Proteomes" id="UP001549204"/>
    </source>
</evidence>
<protein>
    <submittedName>
        <fullName evidence="6">DNA-binding transcriptional LysR family regulator</fullName>
    </submittedName>
</protein>
<organism evidence="6 7">
    <name type="scientific">Mesorhizobium robiniae</name>
    <dbReference type="NCBI Taxonomy" id="559315"/>
    <lineage>
        <taxon>Bacteria</taxon>
        <taxon>Pseudomonadati</taxon>
        <taxon>Pseudomonadota</taxon>
        <taxon>Alphaproteobacteria</taxon>
        <taxon>Hyphomicrobiales</taxon>
        <taxon>Phyllobacteriaceae</taxon>
        <taxon>Mesorhizobium</taxon>
    </lineage>
</organism>
<evidence type="ECO:0000256" key="3">
    <source>
        <dbReference type="ARBA" id="ARBA00023125"/>
    </source>
</evidence>